<protein>
    <submittedName>
        <fullName evidence="1">Uncharacterized protein</fullName>
    </submittedName>
</protein>
<keyword evidence="2" id="KW-1185">Reference proteome</keyword>
<dbReference type="Proteomes" id="UP001206925">
    <property type="component" value="Unassembled WGS sequence"/>
</dbReference>
<dbReference type="EMBL" id="JAMZMK010009435">
    <property type="protein sequence ID" value="KAI7735778.1"/>
    <property type="molecule type" value="Genomic_DNA"/>
</dbReference>
<accession>A0AAD5GD45</accession>
<feature type="non-terminal residue" evidence="1">
    <location>
        <position position="1"/>
    </location>
</feature>
<reference evidence="1" key="1">
    <citation type="submission" date="2022-06" db="EMBL/GenBank/DDBJ databases">
        <title>Uncovering the hologenomic basis of an extraordinary plant invasion.</title>
        <authorList>
            <person name="Bieker V.C."/>
            <person name="Martin M.D."/>
            <person name="Gilbert T."/>
            <person name="Hodgins K."/>
            <person name="Battlay P."/>
            <person name="Petersen B."/>
            <person name="Wilson J."/>
        </authorList>
    </citation>
    <scope>NUCLEOTIDE SEQUENCE</scope>
    <source>
        <strain evidence="1">AA19_3_7</strain>
        <tissue evidence="1">Leaf</tissue>
    </source>
</reference>
<organism evidence="1 2">
    <name type="scientific">Ambrosia artemisiifolia</name>
    <name type="common">Common ragweed</name>
    <dbReference type="NCBI Taxonomy" id="4212"/>
    <lineage>
        <taxon>Eukaryota</taxon>
        <taxon>Viridiplantae</taxon>
        <taxon>Streptophyta</taxon>
        <taxon>Embryophyta</taxon>
        <taxon>Tracheophyta</taxon>
        <taxon>Spermatophyta</taxon>
        <taxon>Magnoliopsida</taxon>
        <taxon>eudicotyledons</taxon>
        <taxon>Gunneridae</taxon>
        <taxon>Pentapetalae</taxon>
        <taxon>asterids</taxon>
        <taxon>campanulids</taxon>
        <taxon>Asterales</taxon>
        <taxon>Asteraceae</taxon>
        <taxon>Asteroideae</taxon>
        <taxon>Heliantheae alliance</taxon>
        <taxon>Heliantheae</taxon>
        <taxon>Ambrosia</taxon>
    </lineage>
</organism>
<dbReference type="AlphaFoldDB" id="A0AAD5GD45"/>
<proteinExistence type="predicted"/>
<feature type="non-terminal residue" evidence="1">
    <location>
        <position position="97"/>
    </location>
</feature>
<comment type="caution">
    <text evidence="1">The sequence shown here is derived from an EMBL/GenBank/DDBJ whole genome shotgun (WGS) entry which is preliminary data.</text>
</comment>
<evidence type="ECO:0000313" key="1">
    <source>
        <dbReference type="EMBL" id="KAI7735778.1"/>
    </source>
</evidence>
<name>A0AAD5GD45_AMBAR</name>
<evidence type="ECO:0000313" key="2">
    <source>
        <dbReference type="Proteomes" id="UP001206925"/>
    </source>
</evidence>
<sequence length="97" mass="10988">LSILPSMMNPKQYPNRHKPITHLISHSIHLQTSKSLEISESLCNQDGEVWTFSVRAYDATLRPDRCITVNCDGFAEDVKVGDELLLSILLRTIGHDR</sequence>
<gene>
    <name evidence="1" type="ORF">M8C21_000540</name>
</gene>